<dbReference type="EC" id="4.2.1.47" evidence="4 7"/>
<comment type="catalytic activity">
    <reaction evidence="1 7">
        <text>GDP-alpha-D-mannose = GDP-4-dehydro-alpha-D-rhamnose + H2O</text>
        <dbReference type="Rhea" id="RHEA:23820"/>
        <dbReference type="ChEBI" id="CHEBI:15377"/>
        <dbReference type="ChEBI" id="CHEBI:57527"/>
        <dbReference type="ChEBI" id="CHEBI:57964"/>
        <dbReference type="EC" id="4.2.1.47"/>
    </reaction>
</comment>
<dbReference type="RefSeq" id="WP_077027040.1">
    <property type="nucleotide sequence ID" value="NZ_CP017641.1"/>
</dbReference>
<comment type="similarity">
    <text evidence="3 7">Belongs to the NAD(P)-dependent epimerase/dehydratase family. GDP-mannose 4,6-dehydratase subfamily.</text>
</comment>
<name>A0A1P8WPI1_9PLAN</name>
<evidence type="ECO:0000256" key="6">
    <source>
        <dbReference type="ARBA" id="ARBA00059383"/>
    </source>
</evidence>
<evidence type="ECO:0000259" key="8">
    <source>
        <dbReference type="Pfam" id="PF16363"/>
    </source>
</evidence>
<dbReference type="SUPFAM" id="SSF51735">
    <property type="entry name" value="NAD(P)-binding Rossmann-fold domains"/>
    <property type="match status" value="1"/>
</dbReference>
<comment type="function">
    <text evidence="6 7">Catalyzes the conversion of GDP-D-mannose to GDP-4-dehydro-6-deoxy-D-mannose.</text>
</comment>
<gene>
    <name evidence="9" type="primary">gmd_1</name>
    <name evidence="7" type="synonym">gmd</name>
    <name evidence="9" type="ORF">Fuma_05611</name>
</gene>
<comment type="caution">
    <text evidence="7">Lacks conserved residue(s) required for the propagation of feature annotation.</text>
</comment>
<organism evidence="9 10">
    <name type="scientific">Fuerstiella marisgermanici</name>
    <dbReference type="NCBI Taxonomy" id="1891926"/>
    <lineage>
        <taxon>Bacteria</taxon>
        <taxon>Pseudomonadati</taxon>
        <taxon>Planctomycetota</taxon>
        <taxon>Planctomycetia</taxon>
        <taxon>Planctomycetales</taxon>
        <taxon>Planctomycetaceae</taxon>
        <taxon>Fuerstiella</taxon>
    </lineage>
</organism>
<evidence type="ECO:0000313" key="10">
    <source>
        <dbReference type="Proteomes" id="UP000187735"/>
    </source>
</evidence>
<dbReference type="Gene3D" id="3.90.25.10">
    <property type="entry name" value="UDP-galactose 4-epimerase, domain 1"/>
    <property type="match status" value="1"/>
</dbReference>
<dbReference type="NCBIfam" id="TIGR01472">
    <property type="entry name" value="gmd"/>
    <property type="match status" value="1"/>
</dbReference>
<proteinExistence type="inferred from homology"/>
<dbReference type="HAMAP" id="MF_00955">
    <property type="entry name" value="GDP_Man_dehydratase"/>
    <property type="match status" value="1"/>
</dbReference>
<keyword evidence="10" id="KW-1185">Reference proteome</keyword>
<protein>
    <recommendedName>
        <fullName evidence="4 7">GDP-mannose 4,6-dehydratase</fullName>
        <ecNumber evidence="4 7">4.2.1.47</ecNumber>
    </recommendedName>
    <alternativeName>
        <fullName evidence="7">GDP-D-mannose dehydratase</fullName>
    </alternativeName>
</protein>
<dbReference type="Pfam" id="PF16363">
    <property type="entry name" value="GDP_Man_Dehyd"/>
    <property type="match status" value="1"/>
</dbReference>
<dbReference type="InterPro" id="IPR036291">
    <property type="entry name" value="NAD(P)-bd_dom_sf"/>
</dbReference>
<dbReference type="PANTHER" id="PTHR43715">
    <property type="entry name" value="GDP-MANNOSE 4,6-DEHYDRATASE"/>
    <property type="match status" value="1"/>
</dbReference>
<evidence type="ECO:0000256" key="7">
    <source>
        <dbReference type="HAMAP-Rule" id="MF_00955"/>
    </source>
</evidence>
<accession>A0A1P8WPI1</accession>
<keyword evidence="5 7" id="KW-0456">Lyase</keyword>
<dbReference type="GO" id="GO:0008446">
    <property type="term" value="F:GDP-mannose 4,6-dehydratase activity"/>
    <property type="evidence" value="ECO:0007669"/>
    <property type="project" value="UniProtKB-UniRule"/>
</dbReference>
<comment type="cofactor">
    <cofactor evidence="2 7">
        <name>NADP(+)</name>
        <dbReference type="ChEBI" id="CHEBI:58349"/>
    </cofactor>
</comment>
<evidence type="ECO:0000256" key="4">
    <source>
        <dbReference type="ARBA" id="ARBA00011989"/>
    </source>
</evidence>
<dbReference type="EMBL" id="CP017641">
    <property type="protein sequence ID" value="APZ95948.1"/>
    <property type="molecule type" value="Genomic_DNA"/>
</dbReference>
<evidence type="ECO:0000313" key="9">
    <source>
        <dbReference type="EMBL" id="APZ95948.1"/>
    </source>
</evidence>
<feature type="active site" description="Nucleophile" evidence="7">
    <location>
        <position position="184"/>
    </location>
</feature>
<dbReference type="GO" id="GO:0070401">
    <property type="term" value="F:NADP+ binding"/>
    <property type="evidence" value="ECO:0007669"/>
    <property type="project" value="UniProtKB-UniRule"/>
</dbReference>
<dbReference type="PANTHER" id="PTHR43715:SF1">
    <property type="entry name" value="GDP-MANNOSE 4,6 DEHYDRATASE"/>
    <property type="match status" value="1"/>
</dbReference>
<dbReference type="FunFam" id="3.40.50.720:FF:000924">
    <property type="entry name" value="GDP-mannose 4,6 dehydratase"/>
    <property type="match status" value="1"/>
</dbReference>
<dbReference type="KEGG" id="fmr:Fuma_05611"/>
<evidence type="ECO:0000256" key="3">
    <source>
        <dbReference type="ARBA" id="ARBA00009263"/>
    </source>
</evidence>
<evidence type="ECO:0000256" key="5">
    <source>
        <dbReference type="ARBA" id="ARBA00023239"/>
    </source>
</evidence>
<dbReference type="InterPro" id="IPR016040">
    <property type="entry name" value="NAD(P)-bd_dom"/>
</dbReference>
<dbReference type="CDD" id="cd05260">
    <property type="entry name" value="GDP_MD_SDR_e"/>
    <property type="match status" value="1"/>
</dbReference>
<dbReference type="Gene3D" id="3.40.50.720">
    <property type="entry name" value="NAD(P)-binding Rossmann-like Domain"/>
    <property type="match status" value="1"/>
</dbReference>
<dbReference type="AlphaFoldDB" id="A0A1P8WPI1"/>
<evidence type="ECO:0000256" key="1">
    <source>
        <dbReference type="ARBA" id="ARBA00000188"/>
    </source>
</evidence>
<keyword evidence="7" id="KW-0521">NADP</keyword>
<dbReference type="OrthoDB" id="9779041at2"/>
<dbReference type="STRING" id="1891926.Fuma_05611"/>
<reference evidence="9 10" key="1">
    <citation type="journal article" date="2016" name="Front. Microbiol.">
        <title>Fuerstia marisgermanicae gen. nov., sp. nov., an Unusual Member of the Phylum Planctomycetes from the German Wadden Sea.</title>
        <authorList>
            <person name="Kohn T."/>
            <person name="Heuer A."/>
            <person name="Jogler M."/>
            <person name="Vollmers J."/>
            <person name="Boedeker C."/>
            <person name="Bunk B."/>
            <person name="Rast P."/>
            <person name="Borchert D."/>
            <person name="Glockner I."/>
            <person name="Freese H.M."/>
            <person name="Klenk H.P."/>
            <person name="Overmann J."/>
            <person name="Kaster A.K."/>
            <person name="Rohde M."/>
            <person name="Wiegand S."/>
            <person name="Jogler C."/>
        </authorList>
    </citation>
    <scope>NUCLEOTIDE SEQUENCE [LARGE SCALE GENOMIC DNA]</scope>
    <source>
        <strain evidence="9 10">NH11</strain>
    </source>
</reference>
<dbReference type="Proteomes" id="UP000187735">
    <property type="component" value="Chromosome"/>
</dbReference>
<feature type="domain" description="NAD(P)-binding" evidence="8">
    <location>
        <begin position="7"/>
        <end position="318"/>
    </location>
</feature>
<dbReference type="GO" id="GO:0042351">
    <property type="term" value="P:'de novo' GDP-L-fucose biosynthetic process"/>
    <property type="evidence" value="ECO:0007669"/>
    <property type="project" value="TreeGrafter"/>
</dbReference>
<evidence type="ECO:0000256" key="2">
    <source>
        <dbReference type="ARBA" id="ARBA00001937"/>
    </source>
</evidence>
<dbReference type="InterPro" id="IPR006368">
    <property type="entry name" value="GDP_Man_deHydtase"/>
</dbReference>
<sequence>MSSNTALITGITGQDGSYLTELLLENGYEVHGLVRRSSTMERSRLKHLYADESVYNKRLFLHYADLDDPTTIRRIVTRVQPTEFYHLAGQSHVGLSFDIPESTCDTTAIGTLRIMEILRDQPQPPRFLHASSREIFGTPTVSPQDESTPVNPNSPYGCAKAFATQMTKIYREAHGLFFCNAICYNHESPRRGENFVTRKVSLAAAKIKAGLQNNLSLGDLDAARDWGYAKDYVRAMWLMLQQDTAGDFVLATGKSHTIRQLLQTAFDHVDLNWQDHVIIDDRFKRPADACQLLGDPEKAHTTLNWQPSVNFAELVQLMVDHDCQAIHASATAKAGAASS</sequence>